<dbReference type="OrthoDB" id="4368973at2"/>
<dbReference type="Pfam" id="PF02470">
    <property type="entry name" value="MlaD"/>
    <property type="match status" value="1"/>
</dbReference>
<keyword evidence="1" id="KW-0732">Signal</keyword>
<dbReference type="AlphaFoldDB" id="A0A5A7S6G6"/>
<dbReference type="InterPro" id="IPR003399">
    <property type="entry name" value="Mce/MlaD"/>
</dbReference>
<dbReference type="Proteomes" id="UP000322244">
    <property type="component" value="Unassembled WGS sequence"/>
</dbReference>
<accession>A0A5A7S6G6</accession>
<reference evidence="4 5" key="1">
    <citation type="submission" date="2019-07" db="EMBL/GenBank/DDBJ databases">
        <title>Rhodococcus cavernicolus sp. nov., isolated from a cave.</title>
        <authorList>
            <person name="Lee S.D."/>
        </authorList>
    </citation>
    <scope>NUCLEOTIDE SEQUENCE [LARGE SCALE GENOMIC DNA]</scope>
    <source>
        <strain evidence="4 5">C1-24</strain>
    </source>
</reference>
<feature type="chain" id="PRO_5039576506" evidence="1">
    <location>
        <begin position="22"/>
        <end position="360"/>
    </location>
</feature>
<dbReference type="GO" id="GO:0005576">
    <property type="term" value="C:extracellular region"/>
    <property type="evidence" value="ECO:0007669"/>
    <property type="project" value="TreeGrafter"/>
</dbReference>
<feature type="domain" description="Mce/MlaD" evidence="2">
    <location>
        <begin position="42"/>
        <end position="115"/>
    </location>
</feature>
<name>A0A5A7S6G6_9NOCA</name>
<organism evidence="4 5">
    <name type="scientific">Antrihabitans cavernicola</name>
    <dbReference type="NCBI Taxonomy" id="2495913"/>
    <lineage>
        <taxon>Bacteria</taxon>
        <taxon>Bacillati</taxon>
        <taxon>Actinomycetota</taxon>
        <taxon>Actinomycetes</taxon>
        <taxon>Mycobacteriales</taxon>
        <taxon>Nocardiaceae</taxon>
        <taxon>Antrihabitans</taxon>
    </lineage>
</organism>
<dbReference type="PROSITE" id="PS51257">
    <property type="entry name" value="PROKAR_LIPOPROTEIN"/>
    <property type="match status" value="1"/>
</dbReference>
<evidence type="ECO:0000313" key="5">
    <source>
        <dbReference type="Proteomes" id="UP000322244"/>
    </source>
</evidence>
<dbReference type="InterPro" id="IPR005693">
    <property type="entry name" value="Mce"/>
</dbReference>
<dbReference type="PANTHER" id="PTHR33371:SF15">
    <property type="entry name" value="LIPOPROTEIN LPRN"/>
    <property type="match status" value="1"/>
</dbReference>
<evidence type="ECO:0000313" key="4">
    <source>
        <dbReference type="EMBL" id="KAA0019439.1"/>
    </source>
</evidence>
<feature type="signal peptide" evidence="1">
    <location>
        <begin position="1"/>
        <end position="21"/>
    </location>
</feature>
<evidence type="ECO:0000259" key="3">
    <source>
        <dbReference type="Pfam" id="PF11887"/>
    </source>
</evidence>
<gene>
    <name evidence="4" type="ORF">FOY51_22610</name>
</gene>
<dbReference type="NCBIfam" id="TIGR00996">
    <property type="entry name" value="Mtu_fam_mce"/>
    <property type="match status" value="1"/>
</dbReference>
<dbReference type="PANTHER" id="PTHR33371">
    <property type="entry name" value="INTERMEMBRANE PHOSPHOLIPID TRANSPORT SYSTEM BINDING PROTEIN MLAD-RELATED"/>
    <property type="match status" value="1"/>
</dbReference>
<dbReference type="InterPro" id="IPR052336">
    <property type="entry name" value="MlaD_Phospholipid_Transporter"/>
</dbReference>
<proteinExistence type="predicted"/>
<evidence type="ECO:0000259" key="2">
    <source>
        <dbReference type="Pfam" id="PF02470"/>
    </source>
</evidence>
<dbReference type="RefSeq" id="WP_149432535.1">
    <property type="nucleotide sequence ID" value="NZ_VLNY01000015.1"/>
</dbReference>
<feature type="domain" description="Mammalian cell entry C-terminal" evidence="3">
    <location>
        <begin position="126"/>
        <end position="309"/>
    </location>
</feature>
<sequence>MTTNKAKVGIALVAAAVVATASGCSVTVDKLPLPKPSVQGESYKLHAVFENALNLPAQAKVKIGGSDVGMVTDITTENFQADVSMDIRKDVELPEGTTAELRQATPLGDVFVAMSMPPKTPGVALLKDGATLGLDKTSAGATVEDILVSVSMLVNGGGLNQLSRIVTELDSAVAGRGPQLGHLVVELTNTIGSLNQRTAEIDGVLKQFDTVTATLNQRHAELGQVADSLPPMIGTLAENNRAIGDVLGKISTASAALGDFADTSSGELQGMLDNVSTLMGSLTQAGDNLGGTLDALHNLSPGVLATLRGNSLAVSATLSYLAIGDPSGSHLPNGSDVNAFVGSLAEVLQRLQARVTGGTR</sequence>
<comment type="caution">
    <text evidence="4">The sequence shown here is derived from an EMBL/GenBank/DDBJ whole genome shotgun (WGS) entry which is preliminary data.</text>
</comment>
<dbReference type="Pfam" id="PF11887">
    <property type="entry name" value="Mce4_CUP1"/>
    <property type="match status" value="1"/>
</dbReference>
<evidence type="ECO:0000256" key="1">
    <source>
        <dbReference type="SAM" id="SignalP"/>
    </source>
</evidence>
<protein>
    <submittedName>
        <fullName evidence="4">MCE family protein</fullName>
    </submittedName>
</protein>
<keyword evidence="5" id="KW-1185">Reference proteome</keyword>
<dbReference type="InterPro" id="IPR024516">
    <property type="entry name" value="Mce_C"/>
</dbReference>
<dbReference type="EMBL" id="VLNY01000015">
    <property type="protein sequence ID" value="KAA0019439.1"/>
    <property type="molecule type" value="Genomic_DNA"/>
</dbReference>